<reference evidence="1" key="1">
    <citation type="submission" date="2021-06" db="EMBL/GenBank/DDBJ databases">
        <authorList>
            <person name="Kallberg Y."/>
            <person name="Tangrot J."/>
            <person name="Rosling A."/>
        </authorList>
    </citation>
    <scope>NUCLEOTIDE SEQUENCE</scope>
    <source>
        <strain evidence="1">IL203A</strain>
    </source>
</reference>
<accession>A0ACA9NPX3</accession>
<dbReference type="EMBL" id="CAJVPU010019287">
    <property type="protein sequence ID" value="CAG8670818.1"/>
    <property type="molecule type" value="Genomic_DNA"/>
</dbReference>
<proteinExistence type="predicted"/>
<evidence type="ECO:0000313" key="1">
    <source>
        <dbReference type="EMBL" id="CAG8670818.1"/>
    </source>
</evidence>
<protein>
    <submittedName>
        <fullName evidence="1">4300_t:CDS:1</fullName>
    </submittedName>
</protein>
<feature type="non-terminal residue" evidence="1">
    <location>
        <position position="1"/>
    </location>
</feature>
<comment type="caution">
    <text evidence="1">The sequence shown here is derived from an EMBL/GenBank/DDBJ whole genome shotgun (WGS) entry which is preliminary data.</text>
</comment>
<feature type="non-terminal residue" evidence="1">
    <location>
        <position position="167"/>
    </location>
</feature>
<dbReference type="Proteomes" id="UP000789702">
    <property type="component" value="Unassembled WGS sequence"/>
</dbReference>
<name>A0ACA9NPX3_9GLOM</name>
<gene>
    <name evidence="1" type="ORF">DHETER_LOCUS10175</name>
</gene>
<evidence type="ECO:0000313" key="2">
    <source>
        <dbReference type="Proteomes" id="UP000789702"/>
    </source>
</evidence>
<organism evidence="1 2">
    <name type="scientific">Dentiscutata heterogama</name>
    <dbReference type="NCBI Taxonomy" id="1316150"/>
    <lineage>
        <taxon>Eukaryota</taxon>
        <taxon>Fungi</taxon>
        <taxon>Fungi incertae sedis</taxon>
        <taxon>Mucoromycota</taxon>
        <taxon>Glomeromycotina</taxon>
        <taxon>Glomeromycetes</taxon>
        <taxon>Diversisporales</taxon>
        <taxon>Gigasporaceae</taxon>
        <taxon>Dentiscutata</taxon>
    </lineage>
</organism>
<sequence length="167" mass="18838">EDAFEGGCSLRDIGAVETNEKRPLKSYQIAKNIDKLKRKLKKNKSPLYQSLHSGLIRELEDDELRDSFMEPKRKMVPGSLPTIVQRKEWKESGPELANVTEKILDSLDAWNNPAFSPEFEELQNEGTYVNNVILPAICAALKCLPLRKSTYVSSSERKSNASADRKG</sequence>
<keyword evidence="2" id="KW-1185">Reference proteome</keyword>